<sequence>MPDLLVPTDIAHVIQIAIAPVFMLAGIGALLNVMTNRLGRVVDRWRKMEKELEAQEGAPCKERIAHLTILDRRMAHINRAIALSTLSALLICIVIILLFTGQLLRFPVASMVSILFIASMSVLVGSLLSFLLEIRIASRMLRVARTVLRPGAPPRHGHRKS</sequence>
<keyword evidence="2" id="KW-1185">Reference proteome</keyword>
<dbReference type="STRING" id="1280941.HY2_13360"/>
<dbReference type="Pfam" id="PF11026">
    <property type="entry name" value="DUF2721"/>
    <property type="match status" value="1"/>
</dbReference>
<evidence type="ECO:0000313" key="2">
    <source>
        <dbReference type="Proteomes" id="UP000249123"/>
    </source>
</evidence>
<accession>A0A062U2I8</accession>
<evidence type="ECO:0000313" key="1">
    <source>
        <dbReference type="EMBL" id="RAN33341.1"/>
    </source>
</evidence>
<dbReference type="EMBL" id="AWFB01000022">
    <property type="protein sequence ID" value="RAN33341.1"/>
    <property type="molecule type" value="Genomic_DNA"/>
</dbReference>
<name>A0A062U2I8_9PROT</name>
<dbReference type="AlphaFoldDB" id="A0A062U2I8"/>
<organism evidence="1 2">
    <name type="scientific">Hyphomonas pacifica</name>
    <dbReference type="NCBI Taxonomy" id="1280941"/>
    <lineage>
        <taxon>Bacteria</taxon>
        <taxon>Pseudomonadati</taxon>
        <taxon>Pseudomonadota</taxon>
        <taxon>Alphaproteobacteria</taxon>
        <taxon>Hyphomonadales</taxon>
        <taxon>Hyphomonadaceae</taxon>
        <taxon>Hyphomonas</taxon>
    </lineage>
</organism>
<dbReference type="OrthoDB" id="5396182at2"/>
<proteinExistence type="predicted"/>
<reference evidence="1 2" key="1">
    <citation type="submission" date="2013-04" db="EMBL/GenBank/DDBJ databases">
        <title>Hyphomonas sp. T24B3 Genome Sequencing.</title>
        <authorList>
            <person name="Lai Q."/>
            <person name="Shao Z."/>
        </authorList>
    </citation>
    <scope>NUCLEOTIDE SEQUENCE [LARGE SCALE GENOMIC DNA]</scope>
    <source>
        <strain evidence="1 2">T24B3</strain>
    </source>
</reference>
<dbReference type="RefSeq" id="WP_051594851.1">
    <property type="nucleotide sequence ID" value="NZ_AWFA01000022.1"/>
</dbReference>
<dbReference type="InterPro" id="IPR021279">
    <property type="entry name" value="DUF2721"/>
</dbReference>
<gene>
    <name evidence="1" type="ORF">HY3_13425</name>
</gene>
<dbReference type="Proteomes" id="UP000249123">
    <property type="component" value="Unassembled WGS sequence"/>
</dbReference>
<protein>
    <submittedName>
        <fullName evidence="1">Uncharacterized protein</fullName>
    </submittedName>
</protein>
<accession>A0A328JY71</accession>
<dbReference type="eggNOG" id="ENOG5032YAP">
    <property type="taxonomic scope" value="Bacteria"/>
</dbReference>
<comment type="caution">
    <text evidence="1">The sequence shown here is derived from an EMBL/GenBank/DDBJ whole genome shotgun (WGS) entry which is preliminary data.</text>
</comment>